<dbReference type="EC" id="2.7.1.24" evidence="5 6"/>
<dbReference type="AlphaFoldDB" id="A0A5M6D9D7"/>
<gene>
    <name evidence="5" type="primary">coaE</name>
    <name evidence="7" type="ORF">F0145_14680</name>
</gene>
<dbReference type="GO" id="GO:0005737">
    <property type="term" value="C:cytoplasm"/>
    <property type="evidence" value="ECO:0007669"/>
    <property type="project" value="UniProtKB-SubCell"/>
</dbReference>
<comment type="function">
    <text evidence="5">Catalyzes the phosphorylation of the 3'-hydroxyl group of dephosphocoenzyme A to form coenzyme A.</text>
</comment>
<dbReference type="Pfam" id="PF01121">
    <property type="entry name" value="CoaE"/>
    <property type="match status" value="1"/>
</dbReference>
<dbReference type="GO" id="GO:0005524">
    <property type="term" value="F:ATP binding"/>
    <property type="evidence" value="ECO:0007669"/>
    <property type="project" value="UniProtKB-UniRule"/>
</dbReference>
<keyword evidence="8" id="KW-1185">Reference proteome</keyword>
<comment type="catalytic activity">
    <reaction evidence="5">
        <text>3'-dephospho-CoA + ATP = ADP + CoA + H(+)</text>
        <dbReference type="Rhea" id="RHEA:18245"/>
        <dbReference type="ChEBI" id="CHEBI:15378"/>
        <dbReference type="ChEBI" id="CHEBI:30616"/>
        <dbReference type="ChEBI" id="CHEBI:57287"/>
        <dbReference type="ChEBI" id="CHEBI:57328"/>
        <dbReference type="ChEBI" id="CHEBI:456216"/>
        <dbReference type="EC" id="2.7.1.24"/>
    </reaction>
</comment>
<dbReference type="HAMAP" id="MF_00376">
    <property type="entry name" value="Dephospho_CoA_kinase"/>
    <property type="match status" value="1"/>
</dbReference>
<name>A0A5M6D9D7_9BACT</name>
<evidence type="ECO:0000256" key="6">
    <source>
        <dbReference type="NCBIfam" id="TIGR00152"/>
    </source>
</evidence>
<dbReference type="InterPro" id="IPR001977">
    <property type="entry name" value="Depp_CoAkinase"/>
</dbReference>
<evidence type="ECO:0000256" key="3">
    <source>
        <dbReference type="ARBA" id="ARBA00022840"/>
    </source>
</evidence>
<accession>A0A5M6D9D7</accession>
<dbReference type="PANTHER" id="PTHR10695">
    <property type="entry name" value="DEPHOSPHO-COA KINASE-RELATED"/>
    <property type="match status" value="1"/>
</dbReference>
<keyword evidence="5 7" id="KW-0808">Transferase</keyword>
<keyword evidence="3 5" id="KW-0067">ATP-binding</keyword>
<evidence type="ECO:0000313" key="7">
    <source>
        <dbReference type="EMBL" id="KAA5544157.1"/>
    </source>
</evidence>
<dbReference type="CDD" id="cd02022">
    <property type="entry name" value="DPCK"/>
    <property type="match status" value="1"/>
</dbReference>
<keyword evidence="2 5" id="KW-0547">Nucleotide-binding</keyword>
<protein>
    <recommendedName>
        <fullName evidence="5 6">Dephospho-CoA kinase</fullName>
        <ecNumber evidence="5 6">2.7.1.24</ecNumber>
    </recommendedName>
    <alternativeName>
        <fullName evidence="5">Dephosphocoenzyme A kinase</fullName>
    </alternativeName>
</protein>
<sequence>MLKVGITGGIGSGKTIVCRIFALLGVPIYDSDYRAKWVMHHDTWLRQELTKAFGDKVYTLKGELDRPYLASLVFNQPDKLALLNGLVHPRVKDDFTNWVAAHHNHPYILKEAALMYESNAYKQVQRVITVNAPLEVRLARVLQRDPHRKAADVQAIIDKQLTEAERQQRADYIIYNNDQQPVIPQVLALHEVLVQLS</sequence>
<dbReference type="PANTHER" id="PTHR10695:SF46">
    <property type="entry name" value="BIFUNCTIONAL COENZYME A SYNTHASE-RELATED"/>
    <property type="match status" value="1"/>
</dbReference>
<dbReference type="Gene3D" id="3.40.50.300">
    <property type="entry name" value="P-loop containing nucleotide triphosphate hydrolases"/>
    <property type="match status" value="1"/>
</dbReference>
<dbReference type="Proteomes" id="UP000323426">
    <property type="component" value="Unassembled WGS sequence"/>
</dbReference>
<comment type="similarity">
    <text evidence="1 5">Belongs to the CoaE family.</text>
</comment>
<reference evidence="7 8" key="1">
    <citation type="submission" date="2019-09" db="EMBL/GenBank/DDBJ databases">
        <title>Genome sequence and assembly of Adhaeribacter sp.</title>
        <authorList>
            <person name="Chhetri G."/>
        </authorList>
    </citation>
    <scope>NUCLEOTIDE SEQUENCE [LARGE SCALE GENOMIC DNA]</scope>
    <source>
        <strain evidence="7 8">DK36</strain>
    </source>
</reference>
<keyword evidence="5" id="KW-0963">Cytoplasm</keyword>
<keyword evidence="5 7" id="KW-0418">Kinase</keyword>
<evidence type="ECO:0000256" key="1">
    <source>
        <dbReference type="ARBA" id="ARBA00009018"/>
    </source>
</evidence>
<dbReference type="NCBIfam" id="TIGR00152">
    <property type="entry name" value="dephospho-CoA kinase"/>
    <property type="match status" value="1"/>
</dbReference>
<evidence type="ECO:0000256" key="5">
    <source>
        <dbReference type="HAMAP-Rule" id="MF_00376"/>
    </source>
</evidence>
<evidence type="ECO:0000256" key="4">
    <source>
        <dbReference type="ARBA" id="ARBA00022993"/>
    </source>
</evidence>
<dbReference type="PROSITE" id="PS51219">
    <property type="entry name" value="DPCK"/>
    <property type="match status" value="1"/>
</dbReference>
<evidence type="ECO:0000313" key="8">
    <source>
        <dbReference type="Proteomes" id="UP000323426"/>
    </source>
</evidence>
<evidence type="ECO:0000256" key="2">
    <source>
        <dbReference type="ARBA" id="ARBA00022741"/>
    </source>
</evidence>
<comment type="subcellular location">
    <subcellularLocation>
        <location evidence="5">Cytoplasm</location>
    </subcellularLocation>
</comment>
<feature type="binding site" evidence="5">
    <location>
        <begin position="11"/>
        <end position="16"/>
    </location>
    <ligand>
        <name>ATP</name>
        <dbReference type="ChEBI" id="CHEBI:30616"/>
    </ligand>
</feature>
<proteinExistence type="inferred from homology"/>
<comment type="pathway">
    <text evidence="5">Cofactor biosynthesis; coenzyme A biosynthesis; CoA from (R)-pantothenate: step 5/5.</text>
</comment>
<dbReference type="RefSeq" id="WP_150089208.1">
    <property type="nucleotide sequence ID" value="NZ_VWSF01000011.1"/>
</dbReference>
<dbReference type="GO" id="GO:0015937">
    <property type="term" value="P:coenzyme A biosynthetic process"/>
    <property type="evidence" value="ECO:0007669"/>
    <property type="project" value="UniProtKB-UniRule"/>
</dbReference>
<dbReference type="EMBL" id="VWSF01000011">
    <property type="protein sequence ID" value="KAA5544157.1"/>
    <property type="molecule type" value="Genomic_DNA"/>
</dbReference>
<dbReference type="UniPathway" id="UPA00241">
    <property type="reaction ID" value="UER00356"/>
</dbReference>
<dbReference type="InterPro" id="IPR027417">
    <property type="entry name" value="P-loop_NTPase"/>
</dbReference>
<dbReference type="SUPFAM" id="SSF52540">
    <property type="entry name" value="P-loop containing nucleoside triphosphate hydrolases"/>
    <property type="match status" value="1"/>
</dbReference>
<organism evidence="7 8">
    <name type="scientific">Adhaeribacter rhizoryzae</name>
    <dbReference type="NCBI Taxonomy" id="2607907"/>
    <lineage>
        <taxon>Bacteria</taxon>
        <taxon>Pseudomonadati</taxon>
        <taxon>Bacteroidota</taxon>
        <taxon>Cytophagia</taxon>
        <taxon>Cytophagales</taxon>
        <taxon>Hymenobacteraceae</taxon>
        <taxon>Adhaeribacter</taxon>
    </lineage>
</organism>
<comment type="caution">
    <text evidence="7">The sequence shown here is derived from an EMBL/GenBank/DDBJ whole genome shotgun (WGS) entry which is preliminary data.</text>
</comment>
<keyword evidence="4 5" id="KW-0173">Coenzyme A biosynthesis</keyword>
<dbReference type="GO" id="GO:0004140">
    <property type="term" value="F:dephospho-CoA kinase activity"/>
    <property type="evidence" value="ECO:0007669"/>
    <property type="project" value="UniProtKB-UniRule"/>
</dbReference>